<dbReference type="Gene3D" id="1.10.3130.10">
    <property type="entry name" value="serine acetyltransferase, domain 1"/>
    <property type="match status" value="1"/>
</dbReference>
<reference evidence="7" key="1">
    <citation type="submission" date="2021-02" db="EMBL/GenBank/DDBJ databases">
        <title>Infant gut strain persistence is associated with maternal origin, phylogeny, and functional potential including surface adhesion and iron acquisition.</title>
        <authorList>
            <person name="Lou Y.C."/>
        </authorList>
    </citation>
    <scope>NUCLEOTIDE SEQUENCE</scope>
    <source>
        <strain evidence="7">L2_039_000G1_dasL2_039_000G1_concoct_11</strain>
    </source>
</reference>
<protein>
    <recommendedName>
        <fullName evidence="2">Serine acetyltransferase</fullName>
    </recommendedName>
</protein>
<evidence type="ECO:0000256" key="1">
    <source>
        <dbReference type="ARBA" id="ARBA00004876"/>
    </source>
</evidence>
<dbReference type="GO" id="GO:0009001">
    <property type="term" value="F:serine O-acetyltransferase activity"/>
    <property type="evidence" value="ECO:0007669"/>
    <property type="project" value="InterPro"/>
</dbReference>
<evidence type="ECO:0000256" key="5">
    <source>
        <dbReference type="ARBA" id="ARBA00023315"/>
    </source>
</evidence>
<keyword evidence="4" id="KW-0808">Transferase</keyword>
<dbReference type="AlphaFoldDB" id="A0A943UWZ2"/>
<proteinExistence type="predicted"/>
<accession>A0A943UWZ2</accession>
<dbReference type="InterPro" id="IPR042122">
    <property type="entry name" value="Ser_AcTrfase_N_sf"/>
</dbReference>
<dbReference type="InterPro" id="IPR010493">
    <property type="entry name" value="Ser_AcTrfase_N"/>
</dbReference>
<dbReference type="Pfam" id="PF06426">
    <property type="entry name" value="SATase_N"/>
    <property type="match status" value="1"/>
</dbReference>
<dbReference type="InterPro" id="IPR011004">
    <property type="entry name" value="Trimer_LpxA-like_sf"/>
</dbReference>
<dbReference type="GO" id="GO:0006535">
    <property type="term" value="P:cysteine biosynthetic process from serine"/>
    <property type="evidence" value="ECO:0007669"/>
    <property type="project" value="InterPro"/>
</dbReference>
<dbReference type="EMBL" id="JAGZSV010000051">
    <property type="protein sequence ID" value="MBS6940644.1"/>
    <property type="molecule type" value="Genomic_DNA"/>
</dbReference>
<dbReference type="InterPro" id="IPR045304">
    <property type="entry name" value="LbH_SAT"/>
</dbReference>
<gene>
    <name evidence="7" type="ORF">KH142_04025</name>
</gene>
<dbReference type="Gene3D" id="2.160.10.10">
    <property type="entry name" value="Hexapeptide repeat proteins"/>
    <property type="match status" value="1"/>
</dbReference>
<dbReference type="Proteomes" id="UP000727506">
    <property type="component" value="Unassembled WGS sequence"/>
</dbReference>
<organism evidence="7 8">
    <name type="scientific">Slackia piriformis</name>
    <dbReference type="NCBI Taxonomy" id="626934"/>
    <lineage>
        <taxon>Bacteria</taxon>
        <taxon>Bacillati</taxon>
        <taxon>Actinomycetota</taxon>
        <taxon>Coriobacteriia</taxon>
        <taxon>Eggerthellales</taxon>
        <taxon>Eggerthellaceae</taxon>
        <taxon>Slackia</taxon>
    </lineage>
</organism>
<evidence type="ECO:0000256" key="2">
    <source>
        <dbReference type="ARBA" id="ARBA00018522"/>
    </source>
</evidence>
<evidence type="ECO:0000313" key="7">
    <source>
        <dbReference type="EMBL" id="MBS6940644.1"/>
    </source>
</evidence>
<evidence type="ECO:0000256" key="4">
    <source>
        <dbReference type="ARBA" id="ARBA00022679"/>
    </source>
</evidence>
<dbReference type="SUPFAM" id="SSF51161">
    <property type="entry name" value="Trimeric LpxA-like enzymes"/>
    <property type="match status" value="1"/>
</dbReference>
<feature type="domain" description="Serine acetyltransferase N-terminal" evidence="6">
    <location>
        <begin position="80"/>
        <end position="151"/>
    </location>
</feature>
<comment type="pathway">
    <text evidence="1">Amino-acid biosynthesis; L-cysteine biosynthesis; L-cysteine from L-serine: step 1/2.</text>
</comment>
<sequence>MFNENLDAIVDDMVRNYASPEIFFTDPQRHFPNRDAIIGILADLRHLMFPRYFGDETPTGSDPRYFIGETLIRVQDSLRRQLREALLFRDADSVDAAAVDAHADEICATFLSRLPELHRMLLKDVQAAFDGDPAAQSKEEIIFSYPGFFAVFVYRVAHELYVQNVPLIPRIMTEYAHGCTGVDINSGATIGEYFFIDHATGVVIGETTTIGDHVKIYQGVTLGALSTRAGQQLAGVKRHPTIEDNVTIYSNASVLGGETVIGEGTVIAGGAFVTESIPANSRVSVKGVEINVRQPRKSPASWEL</sequence>
<evidence type="ECO:0000256" key="3">
    <source>
        <dbReference type="ARBA" id="ARBA00022605"/>
    </source>
</evidence>
<keyword evidence="5" id="KW-0012">Acyltransferase</keyword>
<name>A0A943UWZ2_9ACTN</name>
<evidence type="ECO:0000259" key="6">
    <source>
        <dbReference type="Pfam" id="PF06426"/>
    </source>
</evidence>
<keyword evidence="3" id="KW-0028">Amino-acid biosynthesis</keyword>
<evidence type="ECO:0000313" key="8">
    <source>
        <dbReference type="Proteomes" id="UP000727506"/>
    </source>
</evidence>
<comment type="caution">
    <text evidence="7">The sequence shown here is derived from an EMBL/GenBank/DDBJ whole genome shotgun (WGS) entry which is preliminary data.</text>
</comment>
<dbReference type="CDD" id="cd03354">
    <property type="entry name" value="LbH_SAT"/>
    <property type="match status" value="1"/>
</dbReference>
<dbReference type="PANTHER" id="PTHR42811">
    <property type="entry name" value="SERINE ACETYLTRANSFERASE"/>
    <property type="match status" value="1"/>
</dbReference>
<dbReference type="GO" id="GO:0005737">
    <property type="term" value="C:cytoplasm"/>
    <property type="evidence" value="ECO:0007669"/>
    <property type="project" value="InterPro"/>
</dbReference>